<dbReference type="EMBL" id="SJPX01000001">
    <property type="protein sequence ID" value="TWU58332.1"/>
    <property type="molecule type" value="Genomic_DNA"/>
</dbReference>
<dbReference type="Proteomes" id="UP000317977">
    <property type="component" value="Unassembled WGS sequence"/>
</dbReference>
<comment type="caution">
    <text evidence="1">The sequence shown here is derived from an EMBL/GenBank/DDBJ whole genome shotgun (WGS) entry which is preliminary data.</text>
</comment>
<evidence type="ECO:0000313" key="2">
    <source>
        <dbReference type="Proteomes" id="UP000317977"/>
    </source>
</evidence>
<keyword evidence="2" id="KW-1185">Reference proteome</keyword>
<gene>
    <name evidence="1" type="ORF">Poly59_12430</name>
</gene>
<sequence>MRTDIQVAAIFCSERCKVLCEMKETLRLRDAGRRRASDEGHTGVRSEPSCTNAVAVISAQARLDLNGSTDARSNDPYRKQFNQ</sequence>
<organism evidence="1 2">
    <name type="scientific">Rubripirellula reticaptiva</name>
    <dbReference type="NCBI Taxonomy" id="2528013"/>
    <lineage>
        <taxon>Bacteria</taxon>
        <taxon>Pseudomonadati</taxon>
        <taxon>Planctomycetota</taxon>
        <taxon>Planctomycetia</taxon>
        <taxon>Pirellulales</taxon>
        <taxon>Pirellulaceae</taxon>
        <taxon>Rubripirellula</taxon>
    </lineage>
</organism>
<evidence type="ECO:0000313" key="1">
    <source>
        <dbReference type="EMBL" id="TWU58332.1"/>
    </source>
</evidence>
<protein>
    <submittedName>
        <fullName evidence="1">Uncharacterized protein</fullName>
    </submittedName>
</protein>
<dbReference type="RefSeq" id="WP_186776039.1">
    <property type="nucleotide sequence ID" value="NZ_SJPX01000001.1"/>
</dbReference>
<name>A0A5C6FC13_9BACT</name>
<reference evidence="1 2" key="1">
    <citation type="submission" date="2019-02" db="EMBL/GenBank/DDBJ databases">
        <title>Deep-cultivation of Planctomycetes and their phenomic and genomic characterization uncovers novel biology.</title>
        <authorList>
            <person name="Wiegand S."/>
            <person name="Jogler M."/>
            <person name="Boedeker C."/>
            <person name="Pinto D."/>
            <person name="Vollmers J."/>
            <person name="Rivas-Marin E."/>
            <person name="Kohn T."/>
            <person name="Peeters S.H."/>
            <person name="Heuer A."/>
            <person name="Rast P."/>
            <person name="Oberbeckmann S."/>
            <person name="Bunk B."/>
            <person name="Jeske O."/>
            <person name="Meyerdierks A."/>
            <person name="Storesund J.E."/>
            <person name="Kallscheuer N."/>
            <person name="Luecker S."/>
            <person name="Lage O.M."/>
            <person name="Pohl T."/>
            <person name="Merkel B.J."/>
            <person name="Hornburger P."/>
            <person name="Mueller R.-W."/>
            <person name="Bruemmer F."/>
            <person name="Labrenz M."/>
            <person name="Spormann A.M."/>
            <person name="Op Den Camp H."/>
            <person name="Overmann J."/>
            <person name="Amann R."/>
            <person name="Jetten M.S.M."/>
            <person name="Mascher T."/>
            <person name="Medema M.H."/>
            <person name="Devos D.P."/>
            <person name="Kaster A.-K."/>
            <person name="Ovreas L."/>
            <person name="Rohde M."/>
            <person name="Galperin M.Y."/>
            <person name="Jogler C."/>
        </authorList>
    </citation>
    <scope>NUCLEOTIDE SEQUENCE [LARGE SCALE GENOMIC DNA]</scope>
    <source>
        <strain evidence="1 2">Poly59</strain>
    </source>
</reference>
<accession>A0A5C6FC13</accession>
<dbReference type="AlphaFoldDB" id="A0A5C6FC13"/>
<proteinExistence type="predicted"/>